<dbReference type="Gene3D" id="3.10.590.10">
    <property type="entry name" value="ph1033 like domains"/>
    <property type="match status" value="1"/>
</dbReference>
<feature type="region of interest" description="Disordered" evidence="1">
    <location>
        <begin position="1"/>
        <end position="92"/>
    </location>
</feature>
<feature type="compositionally biased region" description="Low complexity" evidence="1">
    <location>
        <begin position="333"/>
        <end position="349"/>
    </location>
</feature>
<dbReference type="PANTHER" id="PTHR12357:SF3">
    <property type="entry name" value="YTH DOMAIN-CONTAINING PROTEIN 1"/>
    <property type="match status" value="1"/>
</dbReference>
<accession>A0AAE0NLX0</accession>
<dbReference type="GO" id="GO:0003729">
    <property type="term" value="F:mRNA binding"/>
    <property type="evidence" value="ECO:0007669"/>
    <property type="project" value="TreeGrafter"/>
</dbReference>
<dbReference type="Pfam" id="PF25701">
    <property type="entry name" value="RRM_YTH1"/>
    <property type="match status" value="1"/>
</dbReference>
<feature type="compositionally biased region" description="Low complexity" evidence="1">
    <location>
        <begin position="373"/>
        <end position="384"/>
    </location>
</feature>
<dbReference type="GO" id="GO:1990247">
    <property type="term" value="F:N6-methyladenosine-containing RNA reader activity"/>
    <property type="evidence" value="ECO:0007669"/>
    <property type="project" value="TreeGrafter"/>
</dbReference>
<dbReference type="GO" id="GO:0000398">
    <property type="term" value="P:mRNA splicing, via spliceosome"/>
    <property type="evidence" value="ECO:0007669"/>
    <property type="project" value="TreeGrafter"/>
</dbReference>
<feature type="region of interest" description="Disordered" evidence="1">
    <location>
        <begin position="206"/>
        <end position="261"/>
    </location>
</feature>
<dbReference type="AlphaFoldDB" id="A0AAE0NLX0"/>
<evidence type="ECO:0000313" key="3">
    <source>
        <dbReference type="EMBL" id="KAK3383913.1"/>
    </source>
</evidence>
<dbReference type="InterPro" id="IPR007275">
    <property type="entry name" value="YTH_domain"/>
</dbReference>
<dbReference type="CDD" id="cd21134">
    <property type="entry name" value="YTH"/>
    <property type="match status" value="1"/>
</dbReference>
<feature type="compositionally biased region" description="Low complexity" evidence="1">
    <location>
        <begin position="19"/>
        <end position="50"/>
    </location>
</feature>
<dbReference type="PANTHER" id="PTHR12357">
    <property type="entry name" value="YTH YT521-B HOMOLOGY DOMAIN-CONTAINING"/>
    <property type="match status" value="1"/>
</dbReference>
<reference evidence="3" key="2">
    <citation type="submission" date="2023-06" db="EMBL/GenBank/DDBJ databases">
        <authorList>
            <consortium name="Lawrence Berkeley National Laboratory"/>
            <person name="Haridas S."/>
            <person name="Hensen N."/>
            <person name="Bonometti L."/>
            <person name="Westerberg I."/>
            <person name="Brannstrom I.O."/>
            <person name="Guillou S."/>
            <person name="Cros-Aarteil S."/>
            <person name="Calhoun S."/>
            <person name="Kuo A."/>
            <person name="Mondo S."/>
            <person name="Pangilinan J."/>
            <person name="Riley R."/>
            <person name="Labutti K."/>
            <person name="Andreopoulos B."/>
            <person name="Lipzen A."/>
            <person name="Chen C."/>
            <person name="Yanf M."/>
            <person name="Daum C."/>
            <person name="Ng V."/>
            <person name="Clum A."/>
            <person name="Steindorff A."/>
            <person name="Ohm R."/>
            <person name="Martin F."/>
            <person name="Silar P."/>
            <person name="Natvig D."/>
            <person name="Lalanne C."/>
            <person name="Gautier V."/>
            <person name="Ament-Velasquez S.L."/>
            <person name="Kruys A."/>
            <person name="Hutchinson M.I."/>
            <person name="Powell A.J."/>
            <person name="Barry K."/>
            <person name="Miller A.N."/>
            <person name="Grigoriev I.V."/>
            <person name="Debuchy R."/>
            <person name="Gladieux P."/>
            <person name="Thoren M.H."/>
            <person name="Johannesson H."/>
        </authorList>
    </citation>
    <scope>NUCLEOTIDE SEQUENCE</scope>
    <source>
        <strain evidence="3">CBS 958.72</strain>
    </source>
</reference>
<dbReference type="Gene3D" id="3.30.70.330">
    <property type="match status" value="1"/>
</dbReference>
<dbReference type="InterPro" id="IPR012677">
    <property type="entry name" value="Nucleotide-bd_a/b_plait_sf"/>
</dbReference>
<proteinExistence type="predicted"/>
<feature type="compositionally biased region" description="Gly residues" evidence="1">
    <location>
        <begin position="530"/>
        <end position="539"/>
    </location>
</feature>
<dbReference type="InterPro" id="IPR035979">
    <property type="entry name" value="RBD_domain_sf"/>
</dbReference>
<dbReference type="InterPro" id="IPR045168">
    <property type="entry name" value="YTH_prot"/>
</dbReference>
<dbReference type="InterPro" id="IPR000504">
    <property type="entry name" value="RRM_dom"/>
</dbReference>
<dbReference type="SMART" id="SM00360">
    <property type="entry name" value="RRM"/>
    <property type="match status" value="1"/>
</dbReference>
<feature type="region of interest" description="Disordered" evidence="1">
    <location>
        <begin position="329"/>
        <end position="396"/>
    </location>
</feature>
<evidence type="ECO:0000313" key="4">
    <source>
        <dbReference type="Proteomes" id="UP001287356"/>
    </source>
</evidence>
<feature type="region of interest" description="Disordered" evidence="1">
    <location>
        <begin position="517"/>
        <end position="557"/>
    </location>
</feature>
<evidence type="ECO:0000259" key="2">
    <source>
        <dbReference type="PROSITE" id="PS50882"/>
    </source>
</evidence>
<dbReference type="GO" id="GO:0000381">
    <property type="term" value="P:regulation of alternative mRNA splicing, via spliceosome"/>
    <property type="evidence" value="ECO:0007669"/>
    <property type="project" value="TreeGrafter"/>
</dbReference>
<dbReference type="SUPFAM" id="SSF54928">
    <property type="entry name" value="RNA-binding domain, RBD"/>
    <property type="match status" value="1"/>
</dbReference>
<dbReference type="GO" id="GO:0005654">
    <property type="term" value="C:nucleoplasm"/>
    <property type="evidence" value="ECO:0007669"/>
    <property type="project" value="TreeGrafter"/>
</dbReference>
<feature type="compositionally biased region" description="Low complexity" evidence="1">
    <location>
        <begin position="217"/>
        <end position="230"/>
    </location>
</feature>
<dbReference type="PROSITE" id="PS50882">
    <property type="entry name" value="YTH"/>
    <property type="match status" value="1"/>
</dbReference>
<dbReference type="InterPro" id="IPR057720">
    <property type="entry name" value="RRM_YTH1"/>
</dbReference>
<keyword evidence="4" id="KW-1185">Reference proteome</keyword>
<dbReference type="CDD" id="cd00590">
    <property type="entry name" value="RRM_SF"/>
    <property type="match status" value="1"/>
</dbReference>
<name>A0AAE0NLX0_9PEZI</name>
<dbReference type="Proteomes" id="UP001287356">
    <property type="component" value="Unassembled WGS sequence"/>
</dbReference>
<sequence>MGDTPAQPGAPPEFSRQDAAASSFQASSLALHQLQHQHSSPQHQHAFASQLDMTQPHGPSRPGDLGPFDLSAMSNALPQPTYRPGPPYGQAQQRYNLVGTANPGIPSQAPLTVPQYGTHNVLGSAPNPQYFMPQHTHMPQFYATPLPPQAAQPNMALRPELGYYPNAVVVGQQQSHPVAHYYYSPASHFAGQAPQVQTQLMLGQHAAPNPYPAESAQQSSRPRVSSTSPVEQGHISSDTHPNAVRGPPRKPRQSGHAIWIGNLPPQTDLMSLVHHVCSETGGLESLFLISKSNCAFANFKDDQACVTAQRKLHDSKFLTVRLVSRLRKSTVEGPAGVTAPTGPAATSTPQSGAAQESSEAGIYEASENDAGRASPTPAAEESGPASPPADPTSLRQQKDRFFILKSLTVEDLELSVKTNIWATQSHNETTLNSAFQKADNVYLVFSANKSGEYFGYARMASPINDDPAAAIEFAPKAQPSDDVELPKAIPTEATGRVPKGRIIDDSARGTIFWEAESDEAAPEGQDDDGSGGGSVGGDTGSVRSGHEGGGGGGSKAWGKPFRLEWLSTARLPFYRTRGLRNPWNSNREIKIARDGTELEPSVGRRLIGLFNRAQSPNLGLSPGVVVPGGAFVGGVHSSVPTGFSPLRPV</sequence>
<comment type="caution">
    <text evidence="3">The sequence shown here is derived from an EMBL/GenBank/DDBJ whole genome shotgun (WGS) entry which is preliminary data.</text>
</comment>
<feature type="compositionally biased region" description="Acidic residues" evidence="1">
    <location>
        <begin position="517"/>
        <end position="529"/>
    </location>
</feature>
<dbReference type="Pfam" id="PF04146">
    <property type="entry name" value="YTH"/>
    <property type="match status" value="1"/>
</dbReference>
<dbReference type="EMBL" id="JAULSN010000001">
    <property type="protein sequence ID" value="KAK3383913.1"/>
    <property type="molecule type" value="Genomic_DNA"/>
</dbReference>
<reference evidence="3" key="1">
    <citation type="journal article" date="2023" name="Mol. Phylogenet. Evol.">
        <title>Genome-scale phylogeny and comparative genomics of the fungal order Sordariales.</title>
        <authorList>
            <person name="Hensen N."/>
            <person name="Bonometti L."/>
            <person name="Westerberg I."/>
            <person name="Brannstrom I.O."/>
            <person name="Guillou S."/>
            <person name="Cros-Aarteil S."/>
            <person name="Calhoun S."/>
            <person name="Haridas S."/>
            <person name="Kuo A."/>
            <person name="Mondo S."/>
            <person name="Pangilinan J."/>
            <person name="Riley R."/>
            <person name="LaButti K."/>
            <person name="Andreopoulos B."/>
            <person name="Lipzen A."/>
            <person name="Chen C."/>
            <person name="Yan M."/>
            <person name="Daum C."/>
            <person name="Ng V."/>
            <person name="Clum A."/>
            <person name="Steindorff A."/>
            <person name="Ohm R.A."/>
            <person name="Martin F."/>
            <person name="Silar P."/>
            <person name="Natvig D.O."/>
            <person name="Lalanne C."/>
            <person name="Gautier V."/>
            <person name="Ament-Velasquez S.L."/>
            <person name="Kruys A."/>
            <person name="Hutchinson M.I."/>
            <person name="Powell A.J."/>
            <person name="Barry K."/>
            <person name="Miller A.N."/>
            <person name="Grigoriev I.V."/>
            <person name="Debuchy R."/>
            <person name="Gladieux P."/>
            <person name="Hiltunen Thoren M."/>
            <person name="Johannesson H."/>
        </authorList>
    </citation>
    <scope>NUCLEOTIDE SEQUENCE</scope>
    <source>
        <strain evidence="3">CBS 958.72</strain>
    </source>
</reference>
<feature type="domain" description="YTH" evidence="2">
    <location>
        <begin position="399"/>
        <end position="610"/>
    </location>
</feature>
<gene>
    <name evidence="3" type="ORF">B0T24DRAFT_516254</name>
</gene>
<evidence type="ECO:0000256" key="1">
    <source>
        <dbReference type="SAM" id="MobiDB-lite"/>
    </source>
</evidence>
<organism evidence="3 4">
    <name type="scientific">Lasiosphaeria ovina</name>
    <dbReference type="NCBI Taxonomy" id="92902"/>
    <lineage>
        <taxon>Eukaryota</taxon>
        <taxon>Fungi</taxon>
        <taxon>Dikarya</taxon>
        <taxon>Ascomycota</taxon>
        <taxon>Pezizomycotina</taxon>
        <taxon>Sordariomycetes</taxon>
        <taxon>Sordariomycetidae</taxon>
        <taxon>Sordariales</taxon>
        <taxon>Lasiosphaeriaceae</taxon>
        <taxon>Lasiosphaeria</taxon>
    </lineage>
</organism>
<protein>
    <submittedName>
        <fullName evidence="3">YT521-B-like domain-containing protein</fullName>
    </submittedName>
</protein>